<feature type="domain" description="HTH arsR-type" evidence="4">
    <location>
        <begin position="1"/>
        <end position="89"/>
    </location>
</feature>
<keyword evidence="2" id="KW-0238">DNA-binding</keyword>
<evidence type="ECO:0000256" key="1">
    <source>
        <dbReference type="ARBA" id="ARBA00023015"/>
    </source>
</evidence>
<reference evidence="5 6" key="1">
    <citation type="journal article" date="2016" name="Nat. Commun.">
        <title>Thousands of microbial genomes shed light on interconnected biogeochemical processes in an aquifer system.</title>
        <authorList>
            <person name="Anantharaman K."/>
            <person name="Brown C.T."/>
            <person name="Hug L.A."/>
            <person name="Sharon I."/>
            <person name="Castelle C.J."/>
            <person name="Probst A.J."/>
            <person name="Thomas B.C."/>
            <person name="Singh A."/>
            <person name="Wilkins M.J."/>
            <person name="Karaoz U."/>
            <person name="Brodie E.L."/>
            <person name="Williams K.H."/>
            <person name="Hubbard S.S."/>
            <person name="Banfield J.F."/>
        </authorList>
    </citation>
    <scope>NUCLEOTIDE SEQUENCE [LARGE SCALE GENOMIC DNA]</scope>
</reference>
<dbReference type="PANTHER" id="PTHR43132">
    <property type="entry name" value="ARSENICAL RESISTANCE OPERON REPRESSOR ARSR-RELATED"/>
    <property type="match status" value="1"/>
</dbReference>
<dbReference type="EMBL" id="MGEJ01000008">
    <property type="protein sequence ID" value="OGL81286.1"/>
    <property type="molecule type" value="Genomic_DNA"/>
</dbReference>
<name>A0A1F7USQ8_9BACT</name>
<dbReference type="SUPFAM" id="SSF46785">
    <property type="entry name" value="Winged helix' DNA-binding domain"/>
    <property type="match status" value="1"/>
</dbReference>
<dbReference type="AlphaFoldDB" id="A0A1F7USQ8"/>
<evidence type="ECO:0000256" key="2">
    <source>
        <dbReference type="ARBA" id="ARBA00023125"/>
    </source>
</evidence>
<dbReference type="SMART" id="SM00418">
    <property type="entry name" value="HTH_ARSR"/>
    <property type="match status" value="1"/>
</dbReference>
<dbReference type="GO" id="GO:0003677">
    <property type="term" value="F:DNA binding"/>
    <property type="evidence" value="ECO:0007669"/>
    <property type="project" value="UniProtKB-KW"/>
</dbReference>
<dbReference type="InterPro" id="IPR051011">
    <property type="entry name" value="Metal_resp_trans_reg"/>
</dbReference>
<comment type="caution">
    <text evidence="5">The sequence shown here is derived from an EMBL/GenBank/DDBJ whole genome shotgun (WGS) entry which is preliminary data.</text>
</comment>
<organism evidence="5 6">
    <name type="scientific">Candidatus Uhrbacteria bacterium RIFCSPLOWO2_01_FULL_47_24</name>
    <dbReference type="NCBI Taxonomy" id="1802401"/>
    <lineage>
        <taxon>Bacteria</taxon>
        <taxon>Candidatus Uhriibacteriota</taxon>
    </lineage>
</organism>
<dbReference type="Proteomes" id="UP000176897">
    <property type="component" value="Unassembled WGS sequence"/>
</dbReference>
<dbReference type="PROSITE" id="PS50987">
    <property type="entry name" value="HTH_ARSR_2"/>
    <property type="match status" value="1"/>
</dbReference>
<dbReference type="InterPro" id="IPR011991">
    <property type="entry name" value="ArsR-like_HTH"/>
</dbReference>
<dbReference type="CDD" id="cd00090">
    <property type="entry name" value="HTH_ARSR"/>
    <property type="match status" value="1"/>
</dbReference>
<evidence type="ECO:0000256" key="3">
    <source>
        <dbReference type="ARBA" id="ARBA00023163"/>
    </source>
</evidence>
<dbReference type="Pfam" id="PF12840">
    <property type="entry name" value="HTH_20"/>
    <property type="match status" value="1"/>
</dbReference>
<accession>A0A1F7USQ8</accession>
<evidence type="ECO:0000313" key="6">
    <source>
        <dbReference type="Proteomes" id="UP000176897"/>
    </source>
</evidence>
<gene>
    <name evidence="5" type="ORF">A3B21_03655</name>
</gene>
<protein>
    <recommendedName>
        <fullName evidence="4">HTH arsR-type domain-containing protein</fullName>
    </recommendedName>
</protein>
<dbReference type="InterPro" id="IPR036390">
    <property type="entry name" value="WH_DNA-bd_sf"/>
</dbReference>
<dbReference type="GO" id="GO:0003700">
    <property type="term" value="F:DNA-binding transcription factor activity"/>
    <property type="evidence" value="ECO:0007669"/>
    <property type="project" value="InterPro"/>
</dbReference>
<keyword evidence="3" id="KW-0804">Transcription</keyword>
<evidence type="ECO:0000313" key="5">
    <source>
        <dbReference type="EMBL" id="OGL81286.1"/>
    </source>
</evidence>
<proteinExistence type="predicted"/>
<dbReference type="STRING" id="1802401.A3B21_03655"/>
<dbReference type="PANTHER" id="PTHR43132:SF6">
    <property type="entry name" value="HTH-TYPE TRANSCRIPTIONAL REPRESSOR CZRA"/>
    <property type="match status" value="1"/>
</dbReference>
<dbReference type="InterPro" id="IPR036388">
    <property type="entry name" value="WH-like_DNA-bd_sf"/>
</dbReference>
<keyword evidence="1" id="KW-0805">Transcription regulation</keyword>
<dbReference type="Gene3D" id="1.10.10.10">
    <property type="entry name" value="Winged helix-like DNA-binding domain superfamily/Winged helix DNA-binding domain"/>
    <property type="match status" value="1"/>
</dbReference>
<sequence length="89" mass="10453">MQEWVNTFKLLGNMNRIRILKLLAHEKELPVKAISDKLDIRIKLTSQHLVLLSHARFVQGKGKLGSVYYMLHPKLRSEVQHILKKLIRE</sequence>
<evidence type="ECO:0000259" key="4">
    <source>
        <dbReference type="PROSITE" id="PS50987"/>
    </source>
</evidence>
<dbReference type="InterPro" id="IPR001845">
    <property type="entry name" value="HTH_ArsR_DNA-bd_dom"/>
</dbReference>